<dbReference type="Pfam" id="PF13649">
    <property type="entry name" value="Methyltransf_25"/>
    <property type="match status" value="1"/>
</dbReference>
<keyword evidence="2" id="KW-0489">Methyltransferase</keyword>
<sequence>MDAAYSGADCRLVLDDGRTTPVQAARWAETASLSDVELLVDSCAGPTLDIGCGPGRLSAAVAARAHHVLGIDISPVAVRQTRARGAAAAVHDVFDDLPRRGRWQHLLLADGNIGIGGSPTRLLRRARQLLSPDGTVVVEVTADDGVRVHRGVRLRLGQRETAPFSWATVGTRAMPDLAAATGFDLLRISEAAGRHVAVLRPRAA</sequence>
<dbReference type="OrthoDB" id="4484556at2"/>
<name>A0A1H1PB77_9ACTN</name>
<gene>
    <name evidence="2" type="ORF">SAMN04488570_1092</name>
</gene>
<organism evidence="2 3">
    <name type="scientific">Nocardioides scoriae</name>
    <dbReference type="NCBI Taxonomy" id="642780"/>
    <lineage>
        <taxon>Bacteria</taxon>
        <taxon>Bacillati</taxon>
        <taxon>Actinomycetota</taxon>
        <taxon>Actinomycetes</taxon>
        <taxon>Propionibacteriales</taxon>
        <taxon>Nocardioidaceae</taxon>
        <taxon>Nocardioides</taxon>
    </lineage>
</organism>
<reference evidence="3" key="1">
    <citation type="submission" date="2016-10" db="EMBL/GenBank/DDBJ databases">
        <authorList>
            <person name="Varghese N."/>
            <person name="Submissions S."/>
        </authorList>
    </citation>
    <scope>NUCLEOTIDE SEQUENCE [LARGE SCALE GENOMIC DNA]</scope>
    <source>
        <strain evidence="3">DSM 22127</strain>
    </source>
</reference>
<dbReference type="EMBL" id="LT629757">
    <property type="protein sequence ID" value="SDS08472.1"/>
    <property type="molecule type" value="Genomic_DNA"/>
</dbReference>
<dbReference type="GO" id="GO:0008168">
    <property type="term" value="F:methyltransferase activity"/>
    <property type="evidence" value="ECO:0007669"/>
    <property type="project" value="UniProtKB-KW"/>
</dbReference>
<evidence type="ECO:0000313" key="3">
    <source>
        <dbReference type="Proteomes" id="UP000198859"/>
    </source>
</evidence>
<dbReference type="SUPFAM" id="SSF53335">
    <property type="entry name" value="S-adenosyl-L-methionine-dependent methyltransferases"/>
    <property type="match status" value="1"/>
</dbReference>
<dbReference type="AlphaFoldDB" id="A0A1H1PB77"/>
<evidence type="ECO:0000313" key="2">
    <source>
        <dbReference type="EMBL" id="SDS08472.1"/>
    </source>
</evidence>
<feature type="domain" description="Methyltransferase" evidence="1">
    <location>
        <begin position="48"/>
        <end position="134"/>
    </location>
</feature>
<dbReference type="STRING" id="642780.SAMN04488570_1092"/>
<dbReference type="Gene3D" id="3.40.50.150">
    <property type="entry name" value="Vaccinia Virus protein VP39"/>
    <property type="match status" value="1"/>
</dbReference>
<accession>A0A1H1PB77</accession>
<dbReference type="GO" id="GO:0032259">
    <property type="term" value="P:methylation"/>
    <property type="evidence" value="ECO:0007669"/>
    <property type="project" value="UniProtKB-KW"/>
</dbReference>
<protein>
    <submittedName>
        <fullName evidence="2">Methyltransferase domain-containing protein</fullName>
    </submittedName>
</protein>
<evidence type="ECO:0000259" key="1">
    <source>
        <dbReference type="Pfam" id="PF13649"/>
    </source>
</evidence>
<dbReference type="Proteomes" id="UP000198859">
    <property type="component" value="Chromosome I"/>
</dbReference>
<dbReference type="InterPro" id="IPR029063">
    <property type="entry name" value="SAM-dependent_MTases_sf"/>
</dbReference>
<proteinExistence type="predicted"/>
<dbReference type="InterPro" id="IPR041698">
    <property type="entry name" value="Methyltransf_25"/>
</dbReference>
<keyword evidence="2" id="KW-0808">Transferase</keyword>
<keyword evidence="3" id="KW-1185">Reference proteome</keyword>